<keyword evidence="3" id="KW-1185">Reference proteome</keyword>
<accession>A0ABT5IC44</accession>
<comment type="caution">
    <text evidence="2">The sequence shown here is derived from an EMBL/GenBank/DDBJ whole genome shotgun (WGS) entry which is preliminary data.</text>
</comment>
<dbReference type="Gene3D" id="1.10.10.10">
    <property type="entry name" value="Winged helix-like DNA-binding domain superfamily/Winged helix DNA-binding domain"/>
    <property type="match status" value="1"/>
</dbReference>
<name>A0ABT5IC44_9CAUL</name>
<dbReference type="SUPFAM" id="SSF46785">
    <property type="entry name" value="Winged helix' DNA-binding domain"/>
    <property type="match status" value="1"/>
</dbReference>
<dbReference type="Pfam" id="PF12802">
    <property type="entry name" value="MarR_2"/>
    <property type="match status" value="1"/>
</dbReference>
<sequence length="154" mass="17255">MPYSKLSLDNYLPYRLSVASNAVSGLISTAYDSLYGLKIPEWRLIWVLNEDGPSTQQALVKRTGMDKVTISRAAQALAKRRLITRAPHEHDGRSHHLILTPEGQRLFNDVAPSAVEFEKEVLANLSAEEIELMKDLLRRIEDAALKTQGRSGSR</sequence>
<dbReference type="SMART" id="SM00347">
    <property type="entry name" value="HTH_MARR"/>
    <property type="match status" value="1"/>
</dbReference>
<organism evidence="2 3">
    <name type="scientific">Asticcacaulis currens</name>
    <dbReference type="NCBI Taxonomy" id="2984210"/>
    <lineage>
        <taxon>Bacteria</taxon>
        <taxon>Pseudomonadati</taxon>
        <taxon>Pseudomonadota</taxon>
        <taxon>Alphaproteobacteria</taxon>
        <taxon>Caulobacterales</taxon>
        <taxon>Caulobacteraceae</taxon>
        <taxon>Asticcacaulis</taxon>
    </lineage>
</organism>
<gene>
    <name evidence="2" type="ORF">PQU94_05605</name>
</gene>
<evidence type="ECO:0000313" key="3">
    <source>
        <dbReference type="Proteomes" id="UP001216595"/>
    </source>
</evidence>
<evidence type="ECO:0000259" key="1">
    <source>
        <dbReference type="PROSITE" id="PS50995"/>
    </source>
</evidence>
<reference evidence="2 3" key="1">
    <citation type="submission" date="2023-01" db="EMBL/GenBank/DDBJ databases">
        <title>Novel species of the genus Asticcacaulis isolated from rivers.</title>
        <authorList>
            <person name="Lu H."/>
        </authorList>
    </citation>
    <scope>NUCLEOTIDE SEQUENCE [LARGE SCALE GENOMIC DNA]</scope>
    <source>
        <strain evidence="2 3">DXS10W</strain>
    </source>
</reference>
<dbReference type="PROSITE" id="PS50995">
    <property type="entry name" value="HTH_MARR_2"/>
    <property type="match status" value="1"/>
</dbReference>
<dbReference type="PANTHER" id="PTHR33164:SF43">
    <property type="entry name" value="HTH-TYPE TRANSCRIPTIONAL REPRESSOR YETL"/>
    <property type="match status" value="1"/>
</dbReference>
<dbReference type="InterPro" id="IPR036388">
    <property type="entry name" value="WH-like_DNA-bd_sf"/>
</dbReference>
<dbReference type="InterPro" id="IPR036390">
    <property type="entry name" value="WH_DNA-bd_sf"/>
</dbReference>
<feature type="domain" description="HTH marR-type" evidence="1">
    <location>
        <begin position="9"/>
        <end position="142"/>
    </location>
</feature>
<dbReference type="InterPro" id="IPR039422">
    <property type="entry name" value="MarR/SlyA-like"/>
</dbReference>
<evidence type="ECO:0000313" key="2">
    <source>
        <dbReference type="EMBL" id="MDC7693755.1"/>
    </source>
</evidence>
<dbReference type="EMBL" id="JAQQKW010000003">
    <property type="protein sequence ID" value="MDC7693755.1"/>
    <property type="molecule type" value="Genomic_DNA"/>
</dbReference>
<protein>
    <submittedName>
        <fullName evidence="2">MarR family winged helix-turn-helix transcriptional regulator</fullName>
    </submittedName>
</protein>
<proteinExistence type="predicted"/>
<dbReference type="InterPro" id="IPR000835">
    <property type="entry name" value="HTH_MarR-typ"/>
</dbReference>
<dbReference type="PANTHER" id="PTHR33164">
    <property type="entry name" value="TRANSCRIPTIONAL REGULATOR, MARR FAMILY"/>
    <property type="match status" value="1"/>
</dbReference>
<dbReference type="Proteomes" id="UP001216595">
    <property type="component" value="Unassembled WGS sequence"/>
</dbReference>
<dbReference type="RefSeq" id="WP_272740513.1">
    <property type="nucleotide sequence ID" value="NZ_JAQQKW010000003.1"/>
</dbReference>
<dbReference type="PRINTS" id="PR00598">
    <property type="entry name" value="HTHMARR"/>
</dbReference>